<dbReference type="InterPro" id="IPR001763">
    <property type="entry name" value="Rhodanese-like_dom"/>
</dbReference>
<dbReference type="PANTHER" id="PTHR45431">
    <property type="entry name" value="RHODANESE-LIKE DOMAIN-CONTAINING PROTEIN 15, CHLOROPLASTIC"/>
    <property type="match status" value="1"/>
</dbReference>
<dbReference type="InterPro" id="IPR052367">
    <property type="entry name" value="Thiosulfate_ST/Rhodanese-like"/>
</dbReference>
<keyword evidence="3" id="KW-1185">Reference proteome</keyword>
<proteinExistence type="predicted"/>
<dbReference type="FunFam" id="3.40.250.10:FF:000049">
    <property type="entry name" value="Phage shock protein E"/>
    <property type="match status" value="1"/>
</dbReference>
<dbReference type="EMBL" id="WRPA01000008">
    <property type="protein sequence ID" value="MXR69068.1"/>
    <property type="molecule type" value="Genomic_DNA"/>
</dbReference>
<organism evidence="2 3">
    <name type="scientific">Shewanella insulae</name>
    <dbReference type="NCBI Taxonomy" id="2681496"/>
    <lineage>
        <taxon>Bacteria</taxon>
        <taxon>Pseudomonadati</taxon>
        <taxon>Pseudomonadota</taxon>
        <taxon>Gammaproteobacteria</taxon>
        <taxon>Alteromonadales</taxon>
        <taxon>Shewanellaceae</taxon>
        <taxon>Shewanella</taxon>
    </lineage>
</organism>
<feature type="domain" description="Rhodanese" evidence="1">
    <location>
        <begin position="44"/>
        <end position="126"/>
    </location>
</feature>
<dbReference type="PROSITE" id="PS50206">
    <property type="entry name" value="RHODANESE_3"/>
    <property type="match status" value="1"/>
</dbReference>
<dbReference type="InterPro" id="IPR036873">
    <property type="entry name" value="Rhodanese-like_dom_sf"/>
</dbReference>
<evidence type="ECO:0000313" key="2">
    <source>
        <dbReference type="EMBL" id="MXR69068.1"/>
    </source>
</evidence>
<dbReference type="SMART" id="SM00450">
    <property type="entry name" value="RHOD"/>
    <property type="match status" value="1"/>
</dbReference>
<protein>
    <submittedName>
        <fullName evidence="2">Rhodanese-like domain-containing protein</fullName>
    </submittedName>
</protein>
<gene>
    <name evidence="2" type="ORF">GNT65_10350</name>
</gene>
<reference evidence="2 3" key="1">
    <citation type="submission" date="2019-12" db="EMBL/GenBank/DDBJ databases">
        <title>Shewanella insulae sp. nov., isolated from a tidal flat.</title>
        <authorList>
            <person name="Yoon J.-H."/>
        </authorList>
    </citation>
    <scope>NUCLEOTIDE SEQUENCE [LARGE SCALE GENOMIC DNA]</scope>
    <source>
        <strain evidence="2 3">JBTF-M18</strain>
    </source>
</reference>
<comment type="caution">
    <text evidence="2">The sequence shown here is derived from an EMBL/GenBank/DDBJ whole genome shotgun (WGS) entry which is preliminary data.</text>
</comment>
<sequence>MRQANKMLPKSIISLMALLFVAIMGLSAPSYGEEKNPKVAWEHIQQGAMVVDVRTPEEFAEGHLENAINIPFEIIAEEFTKQGIAKDQSVVLYCRSGRRSGIAQESLVKLGYSNTYNGGGYQSLAKH</sequence>
<accession>A0A6L7I0Z6</accession>
<dbReference type="Proteomes" id="UP000474778">
    <property type="component" value="Unassembled WGS sequence"/>
</dbReference>
<name>A0A6L7I0Z6_9GAMM</name>
<dbReference type="Pfam" id="PF00581">
    <property type="entry name" value="Rhodanese"/>
    <property type="match status" value="1"/>
</dbReference>
<dbReference type="Gene3D" id="3.40.250.10">
    <property type="entry name" value="Rhodanese-like domain"/>
    <property type="match status" value="1"/>
</dbReference>
<dbReference type="SUPFAM" id="SSF52821">
    <property type="entry name" value="Rhodanese/Cell cycle control phosphatase"/>
    <property type="match status" value="1"/>
</dbReference>
<evidence type="ECO:0000313" key="3">
    <source>
        <dbReference type="Proteomes" id="UP000474778"/>
    </source>
</evidence>
<evidence type="ECO:0000259" key="1">
    <source>
        <dbReference type="PROSITE" id="PS50206"/>
    </source>
</evidence>
<dbReference type="PANTHER" id="PTHR45431:SF3">
    <property type="entry name" value="RHODANESE-LIKE DOMAIN-CONTAINING PROTEIN 15, CHLOROPLASTIC"/>
    <property type="match status" value="1"/>
</dbReference>
<dbReference type="AlphaFoldDB" id="A0A6L7I0Z6"/>
<dbReference type="CDD" id="cd00158">
    <property type="entry name" value="RHOD"/>
    <property type="match status" value="1"/>
</dbReference>